<evidence type="ECO:0000256" key="2">
    <source>
        <dbReference type="ARBA" id="ARBA00022692"/>
    </source>
</evidence>
<name>A0A5M8APY7_9BURK</name>
<dbReference type="GO" id="GO:0046819">
    <property type="term" value="P:protein secretion by the type V secretion system"/>
    <property type="evidence" value="ECO:0007669"/>
    <property type="project" value="TreeGrafter"/>
</dbReference>
<protein>
    <submittedName>
        <fullName evidence="8">ShlB/FhaC/HecB family hemolysin secretion/activation protein</fullName>
    </submittedName>
</protein>
<feature type="domain" description="Polypeptide-transport-associated ShlB-type" evidence="7">
    <location>
        <begin position="74"/>
        <end position="148"/>
    </location>
</feature>
<keyword evidence="2" id="KW-0812">Transmembrane</keyword>
<accession>A0A5M8APY7</accession>
<evidence type="ECO:0000313" key="8">
    <source>
        <dbReference type="EMBL" id="KAA6124195.1"/>
    </source>
</evidence>
<dbReference type="GO" id="GO:0008320">
    <property type="term" value="F:protein transmembrane transporter activity"/>
    <property type="evidence" value="ECO:0007669"/>
    <property type="project" value="TreeGrafter"/>
</dbReference>
<organism evidence="8 9">
    <name type="scientific">Cupriavidus cauae</name>
    <dbReference type="NCBI Taxonomy" id="2608999"/>
    <lineage>
        <taxon>Bacteria</taxon>
        <taxon>Pseudomonadati</taxon>
        <taxon>Pseudomonadota</taxon>
        <taxon>Betaproteobacteria</taxon>
        <taxon>Burkholderiales</taxon>
        <taxon>Burkholderiaceae</taxon>
        <taxon>Cupriavidus</taxon>
    </lineage>
</organism>
<evidence type="ECO:0000259" key="7">
    <source>
        <dbReference type="Pfam" id="PF08479"/>
    </source>
</evidence>
<sequence>MSRTHTRVAMLLLGLGAWHGGMHPVLAADPRSPVQGDPTQTLPKIAPPKPTGEVKVQVERPDPALQNLLSAKLTPTRFQIEGARTLPFDQIADKFKPLAGKEITVAELLQAANAVTEMYQQHGYPLSFAFVPAQSFENGNVLITVVEGYVARVTIRGNPGPLENRLRAIAERLKEERPLTRASFDRYSSVLGLQPGVQVGATVQPPTTTDGASEMVLDVKRKPIAFGTGVDYMSPGVRAIATATASGLTPLGEQLTVSALFPKGRDDEEYYALGYAQPIGTEGLVARVNASHYRGVPQNATLEQIGFNRRYVNDNKRLGASLSYPLLLSARHSLTLSGGLYGTDQFERYTQAGTDRSVAIGTNVRVVNAELAYVQRKEGVSRSATLGLYKGVDALGARRENNANDLSFLRTRLLLSQATDLPFGFGMAVSAAGQYSGDRLASSEQISFGGRFFGLGYPAGEVAGDKGWGASAEISRLFGMDMTYLKTLQPYVLADVARVFSNSYSLTHRSLSSVALGVRFSDRRYYTLDLSLAQPVGDKPINAERRSPRINASWSYQFD</sequence>
<evidence type="ECO:0000256" key="3">
    <source>
        <dbReference type="ARBA" id="ARBA00023237"/>
    </source>
</evidence>
<feature type="region of interest" description="Disordered" evidence="4">
    <location>
        <begin position="28"/>
        <end position="51"/>
    </location>
</feature>
<dbReference type="GO" id="GO:0098046">
    <property type="term" value="C:type V protein secretion system complex"/>
    <property type="evidence" value="ECO:0007669"/>
    <property type="project" value="TreeGrafter"/>
</dbReference>
<dbReference type="Gene3D" id="3.10.20.310">
    <property type="entry name" value="membrane protein fhac"/>
    <property type="match status" value="1"/>
</dbReference>
<dbReference type="RefSeq" id="WP_150083277.1">
    <property type="nucleotide sequence ID" value="NZ_VWRN01000033.1"/>
</dbReference>
<dbReference type="Pfam" id="PF03865">
    <property type="entry name" value="ShlB"/>
    <property type="match status" value="1"/>
</dbReference>
<dbReference type="InterPro" id="IPR013686">
    <property type="entry name" value="Polypept-transport_assoc_ShlB"/>
</dbReference>
<dbReference type="EMBL" id="VWRN01000033">
    <property type="protein sequence ID" value="KAA6124195.1"/>
    <property type="molecule type" value="Genomic_DNA"/>
</dbReference>
<dbReference type="Gene3D" id="2.40.160.50">
    <property type="entry name" value="membrane protein fhac: a member of the omp85/tpsb transporter family"/>
    <property type="match status" value="1"/>
</dbReference>
<keyword evidence="1" id="KW-1134">Transmembrane beta strand</keyword>
<feature type="chain" id="PRO_5024458688" evidence="5">
    <location>
        <begin position="28"/>
        <end position="559"/>
    </location>
</feature>
<dbReference type="InterPro" id="IPR051544">
    <property type="entry name" value="TPS_OM_transporter"/>
</dbReference>
<evidence type="ECO:0000256" key="1">
    <source>
        <dbReference type="ARBA" id="ARBA00022452"/>
    </source>
</evidence>
<evidence type="ECO:0000256" key="4">
    <source>
        <dbReference type="SAM" id="MobiDB-lite"/>
    </source>
</evidence>
<evidence type="ECO:0000313" key="9">
    <source>
        <dbReference type="Proteomes" id="UP000324324"/>
    </source>
</evidence>
<dbReference type="PANTHER" id="PTHR34597:SF6">
    <property type="entry name" value="BLR6126 PROTEIN"/>
    <property type="match status" value="1"/>
</dbReference>
<keyword evidence="5" id="KW-0732">Signal</keyword>
<proteinExistence type="predicted"/>
<keyword evidence="3" id="KW-0998">Cell outer membrane</keyword>
<keyword evidence="1" id="KW-0472">Membrane</keyword>
<keyword evidence="9" id="KW-1185">Reference proteome</keyword>
<evidence type="ECO:0000259" key="6">
    <source>
        <dbReference type="Pfam" id="PF03865"/>
    </source>
</evidence>
<dbReference type="InterPro" id="IPR005565">
    <property type="entry name" value="Hemolysn_activator_HlyB_C"/>
</dbReference>
<reference evidence="8 9" key="1">
    <citation type="submission" date="2019-09" db="EMBL/GenBank/DDBJ databases">
        <title>Isolation of a novel species in the genus Cupriavidus from patients with sepsis using whole genome sequencing.</title>
        <authorList>
            <person name="Kweon O.J."/>
            <person name="Lee M.-K."/>
        </authorList>
    </citation>
    <scope>NUCLEOTIDE SEQUENCE [LARGE SCALE GENOMIC DNA]</scope>
    <source>
        <strain evidence="8 9">MKL-01</strain>
    </source>
</reference>
<evidence type="ECO:0000256" key="5">
    <source>
        <dbReference type="SAM" id="SignalP"/>
    </source>
</evidence>
<feature type="domain" description="Haemolysin activator HlyB C-terminal" evidence="6">
    <location>
        <begin position="264"/>
        <end position="520"/>
    </location>
</feature>
<dbReference type="PANTHER" id="PTHR34597">
    <property type="entry name" value="SLR1661 PROTEIN"/>
    <property type="match status" value="1"/>
</dbReference>
<dbReference type="AlphaFoldDB" id="A0A5M8APY7"/>
<comment type="caution">
    <text evidence="8">The sequence shown here is derived from an EMBL/GenBank/DDBJ whole genome shotgun (WGS) entry which is preliminary data.</text>
</comment>
<gene>
    <name evidence="8" type="ORF">F1599_12210</name>
</gene>
<dbReference type="Proteomes" id="UP000324324">
    <property type="component" value="Unassembled WGS sequence"/>
</dbReference>
<dbReference type="Pfam" id="PF08479">
    <property type="entry name" value="POTRA_2"/>
    <property type="match status" value="1"/>
</dbReference>
<feature type="signal peptide" evidence="5">
    <location>
        <begin position="1"/>
        <end position="27"/>
    </location>
</feature>